<organism evidence="2 3">
    <name type="scientific">Noviherbaspirillum suwonense</name>
    <dbReference type="NCBI Taxonomy" id="1224511"/>
    <lineage>
        <taxon>Bacteria</taxon>
        <taxon>Pseudomonadati</taxon>
        <taxon>Pseudomonadota</taxon>
        <taxon>Betaproteobacteria</taxon>
        <taxon>Burkholderiales</taxon>
        <taxon>Oxalobacteraceae</taxon>
        <taxon>Noviherbaspirillum</taxon>
    </lineage>
</organism>
<dbReference type="Pfam" id="PF13986">
    <property type="entry name" value="DUF4224"/>
    <property type="match status" value="1"/>
</dbReference>
<sequence length="74" mass="8244">MNPYLTAGELAGLIGCRPNSFSCMRRWLTKNEWPFSVTITGFPSVSRAYHDSRMQGQLVPAGQAEYEPNMAAFS</sequence>
<accession>A0ABY1QJW6</accession>
<reference evidence="2 3" key="1">
    <citation type="submission" date="2017-05" db="EMBL/GenBank/DDBJ databases">
        <authorList>
            <person name="Varghese N."/>
            <person name="Submissions S."/>
        </authorList>
    </citation>
    <scope>NUCLEOTIDE SEQUENCE [LARGE SCALE GENOMIC DNA]</scope>
    <source>
        <strain evidence="2 3">DSM 26001</strain>
    </source>
</reference>
<gene>
    <name evidence="2" type="ORF">SAMN06295970_11761</name>
</gene>
<comment type="caution">
    <text evidence="2">The sequence shown here is derived from an EMBL/GenBank/DDBJ whole genome shotgun (WGS) entry which is preliminary data.</text>
</comment>
<evidence type="ECO:0000313" key="3">
    <source>
        <dbReference type="Proteomes" id="UP001158049"/>
    </source>
</evidence>
<dbReference type="Proteomes" id="UP001158049">
    <property type="component" value="Unassembled WGS sequence"/>
</dbReference>
<name>A0ABY1QJW6_9BURK</name>
<keyword evidence="3" id="KW-1185">Reference proteome</keyword>
<evidence type="ECO:0000313" key="2">
    <source>
        <dbReference type="EMBL" id="SMP71729.1"/>
    </source>
</evidence>
<feature type="domain" description="DUF4224" evidence="1">
    <location>
        <begin position="5"/>
        <end position="49"/>
    </location>
</feature>
<dbReference type="EMBL" id="FXUL01000017">
    <property type="protein sequence ID" value="SMP71729.1"/>
    <property type="molecule type" value="Genomic_DNA"/>
</dbReference>
<protein>
    <recommendedName>
        <fullName evidence="1">DUF4224 domain-containing protein</fullName>
    </recommendedName>
</protein>
<evidence type="ECO:0000259" key="1">
    <source>
        <dbReference type="Pfam" id="PF13986"/>
    </source>
</evidence>
<dbReference type="RefSeq" id="WP_283443961.1">
    <property type="nucleotide sequence ID" value="NZ_FXUL01000017.1"/>
</dbReference>
<proteinExistence type="predicted"/>
<dbReference type="InterPro" id="IPR025319">
    <property type="entry name" value="DUF4224"/>
</dbReference>